<comment type="subcellular location">
    <subcellularLocation>
        <location evidence="1">Nucleus</location>
    </subcellularLocation>
</comment>
<evidence type="ECO:0000256" key="8">
    <source>
        <dbReference type="ARBA" id="ARBA00023242"/>
    </source>
</evidence>
<dbReference type="AlphaFoldDB" id="A0A9W8AM99"/>
<evidence type="ECO:0000313" key="12">
    <source>
        <dbReference type="EMBL" id="KAJ1929987.1"/>
    </source>
</evidence>
<evidence type="ECO:0000256" key="6">
    <source>
        <dbReference type="ARBA" id="ARBA00023015"/>
    </source>
</evidence>
<protein>
    <recommendedName>
        <fullName evidence="2">histone deacetylase</fullName>
        <ecNumber evidence="2">3.5.1.98</ecNumber>
    </recommendedName>
</protein>
<feature type="compositionally biased region" description="Basic and acidic residues" evidence="10">
    <location>
        <begin position="546"/>
        <end position="555"/>
    </location>
</feature>
<evidence type="ECO:0000256" key="3">
    <source>
        <dbReference type="ARBA" id="ARBA00022491"/>
    </source>
</evidence>
<evidence type="ECO:0000256" key="5">
    <source>
        <dbReference type="ARBA" id="ARBA00022853"/>
    </source>
</evidence>
<evidence type="ECO:0000256" key="4">
    <source>
        <dbReference type="ARBA" id="ARBA00022801"/>
    </source>
</evidence>
<evidence type="ECO:0000256" key="2">
    <source>
        <dbReference type="ARBA" id="ARBA00012111"/>
    </source>
</evidence>
<proteinExistence type="inferred from homology"/>
<accession>A0A9W8AM99</accession>
<dbReference type="GO" id="GO:0141221">
    <property type="term" value="F:histone deacetylase activity, hydrolytic mechanism"/>
    <property type="evidence" value="ECO:0007669"/>
    <property type="project" value="UniProtKB-EC"/>
</dbReference>
<evidence type="ECO:0000256" key="9">
    <source>
        <dbReference type="ARBA" id="ARBA00061569"/>
    </source>
</evidence>
<feature type="region of interest" description="Disordered" evidence="10">
    <location>
        <begin position="344"/>
        <end position="400"/>
    </location>
</feature>
<evidence type="ECO:0000256" key="10">
    <source>
        <dbReference type="SAM" id="MobiDB-lite"/>
    </source>
</evidence>
<dbReference type="InterPro" id="IPR000286">
    <property type="entry name" value="HDACs"/>
</dbReference>
<feature type="compositionally biased region" description="Low complexity" evidence="10">
    <location>
        <begin position="535"/>
        <end position="544"/>
    </location>
</feature>
<dbReference type="GO" id="GO:0070210">
    <property type="term" value="C:Rpd3L-Expanded complex"/>
    <property type="evidence" value="ECO:0007669"/>
    <property type="project" value="TreeGrafter"/>
</dbReference>
<feature type="region of interest" description="Disordered" evidence="10">
    <location>
        <begin position="435"/>
        <end position="558"/>
    </location>
</feature>
<dbReference type="InterPro" id="IPR023696">
    <property type="entry name" value="Ureohydrolase_dom_sf"/>
</dbReference>
<evidence type="ECO:0000256" key="1">
    <source>
        <dbReference type="ARBA" id="ARBA00004123"/>
    </source>
</evidence>
<dbReference type="GO" id="GO:0032221">
    <property type="term" value="C:Rpd3S complex"/>
    <property type="evidence" value="ECO:0007669"/>
    <property type="project" value="UniProtKB-ARBA"/>
</dbReference>
<keyword evidence="13" id="KW-1185">Reference proteome</keyword>
<dbReference type="Proteomes" id="UP001150569">
    <property type="component" value="Unassembled WGS sequence"/>
</dbReference>
<organism evidence="12 13">
    <name type="scientific">Tieghemiomyces parasiticus</name>
    <dbReference type="NCBI Taxonomy" id="78921"/>
    <lineage>
        <taxon>Eukaryota</taxon>
        <taxon>Fungi</taxon>
        <taxon>Fungi incertae sedis</taxon>
        <taxon>Zoopagomycota</taxon>
        <taxon>Kickxellomycotina</taxon>
        <taxon>Dimargaritomycetes</taxon>
        <taxon>Dimargaritales</taxon>
        <taxon>Dimargaritaceae</taxon>
        <taxon>Tieghemiomyces</taxon>
    </lineage>
</organism>
<dbReference type="PANTHER" id="PTHR10625">
    <property type="entry name" value="HISTONE DEACETYLASE HDAC1-RELATED"/>
    <property type="match status" value="1"/>
</dbReference>
<keyword evidence="6" id="KW-0805">Transcription regulation</keyword>
<comment type="caution">
    <text evidence="12">The sequence shown here is derived from an EMBL/GenBank/DDBJ whole genome shotgun (WGS) entry which is preliminary data.</text>
</comment>
<dbReference type="FunFam" id="3.40.800.20:FF:000001">
    <property type="entry name" value="Histone deacetylase"/>
    <property type="match status" value="1"/>
</dbReference>
<evidence type="ECO:0000259" key="11">
    <source>
        <dbReference type="Pfam" id="PF00850"/>
    </source>
</evidence>
<feature type="region of interest" description="Disordered" evidence="10">
    <location>
        <begin position="582"/>
        <end position="615"/>
    </location>
</feature>
<dbReference type="Pfam" id="PF00850">
    <property type="entry name" value="Hist_deacetyl"/>
    <property type="match status" value="1"/>
</dbReference>
<dbReference type="GO" id="GO:0031507">
    <property type="term" value="P:heterochromatin formation"/>
    <property type="evidence" value="ECO:0007669"/>
    <property type="project" value="TreeGrafter"/>
</dbReference>
<dbReference type="EC" id="3.5.1.98" evidence="2"/>
<gene>
    <name evidence="12" type="primary">HDAC1</name>
    <name evidence="12" type="ORF">IWQ60_000716</name>
</gene>
<evidence type="ECO:0000313" key="13">
    <source>
        <dbReference type="Proteomes" id="UP001150569"/>
    </source>
</evidence>
<feature type="compositionally biased region" description="Low complexity" evidence="10">
    <location>
        <begin position="451"/>
        <end position="460"/>
    </location>
</feature>
<keyword evidence="4 12" id="KW-0378">Hydrolase</keyword>
<feature type="domain" description="Histone deacetylase" evidence="11">
    <location>
        <begin position="1"/>
        <end position="289"/>
    </location>
</feature>
<keyword evidence="8" id="KW-0539">Nucleus</keyword>
<dbReference type="PRINTS" id="PR01271">
    <property type="entry name" value="HISDACETLASE"/>
</dbReference>
<dbReference type="OrthoDB" id="1918432at2759"/>
<dbReference type="Gene3D" id="3.40.800.20">
    <property type="entry name" value="Histone deacetylase domain"/>
    <property type="match status" value="1"/>
</dbReference>
<reference evidence="12" key="1">
    <citation type="submission" date="2022-07" db="EMBL/GenBank/DDBJ databases">
        <title>Phylogenomic reconstructions and comparative analyses of Kickxellomycotina fungi.</title>
        <authorList>
            <person name="Reynolds N.K."/>
            <person name="Stajich J.E."/>
            <person name="Barry K."/>
            <person name="Grigoriev I.V."/>
            <person name="Crous P."/>
            <person name="Smith M.E."/>
        </authorList>
    </citation>
    <scope>NUCLEOTIDE SEQUENCE</scope>
    <source>
        <strain evidence="12">RSA 861</strain>
    </source>
</reference>
<keyword evidence="5" id="KW-0156">Chromatin regulator</keyword>
<evidence type="ECO:0000256" key="7">
    <source>
        <dbReference type="ARBA" id="ARBA00023163"/>
    </source>
</evidence>
<dbReference type="PANTHER" id="PTHR10625:SF2">
    <property type="entry name" value="HISTONE DEACETYLASE"/>
    <property type="match status" value="1"/>
</dbReference>
<keyword evidence="7" id="KW-0804">Transcription</keyword>
<dbReference type="InterPro" id="IPR003084">
    <property type="entry name" value="HDAC_I/II"/>
</dbReference>
<sequence length="615" mass="67385">MKPQRMRMVHNLVVNYGMDKKMEVLRPNRATFLQMTQFHTDAYIDFLKTVSPENMKDLIPHQARYLSGDDCPVWDGIYEFCSISAGGSIAGAHKLNRGESDIAINWSGGLHHAKKSEASGFCYVNDIVLGILELLRCHQRVIYVDCDVHHGDGVEEAFYTTDRVMTISFHKYGDFFPGTGDLADVGLGSGKKYAVNVPLRDGIDDESYAFVFRSVMQNVMDFYQPGAILLQCGTDSLAGDRLGCFNLSMRGHAACVKFMRSFNVPMIVVGGGGYTIRNVARTWTYETSVCLGVEVDPNLPFHDYYEYYGPDYRLDVPSSNMENFNSRPFLERIRNNIADRLRSLPHAPSVQTREVPHDADLSDIDSEADEDAATSDIRISQRQRDTRVNPDNEFADLAEPDDSAGEWFKYDRSFGYQPARDPGWADRSGCYFGGGEDLEPLPPSVSQENGASRASSAATPGAPPPAEVIPGASRSDPPMDVPNPRPTGRDPNAPALAAPNGTSYPRPPPPSTGPSTYYPPGPTDYRPPPPPPAPTGLTGPGTDPEYLAHGDRGGDGRPLYYRPAEAPTYSSLTAPKGTYVQYNYPSGPSSAGYSDEPQPPGGYSGKNGWAHDYAP</sequence>
<feature type="compositionally biased region" description="Acidic residues" evidence="10">
    <location>
        <begin position="361"/>
        <end position="373"/>
    </location>
</feature>
<dbReference type="InterPro" id="IPR023801">
    <property type="entry name" value="His_deacetylse_dom"/>
</dbReference>
<keyword evidence="3" id="KW-0678">Repressor</keyword>
<dbReference type="SUPFAM" id="SSF52768">
    <property type="entry name" value="Arginase/deacetylase"/>
    <property type="match status" value="1"/>
</dbReference>
<feature type="compositionally biased region" description="Pro residues" evidence="10">
    <location>
        <begin position="505"/>
        <end position="534"/>
    </location>
</feature>
<dbReference type="InterPro" id="IPR037138">
    <property type="entry name" value="His_deacetylse_dom_sf"/>
</dbReference>
<comment type="similarity">
    <text evidence="9">Belongs to the histone deacetylase family. HD Type 1 subfamily.</text>
</comment>
<dbReference type="PRINTS" id="PR01270">
    <property type="entry name" value="HDASUPER"/>
</dbReference>
<dbReference type="EMBL" id="JANBPT010000019">
    <property type="protein sequence ID" value="KAJ1929987.1"/>
    <property type="molecule type" value="Genomic_DNA"/>
</dbReference>
<name>A0A9W8AM99_9FUNG</name>
<feature type="compositionally biased region" description="Polar residues" evidence="10">
    <location>
        <begin position="582"/>
        <end position="592"/>
    </location>
</feature>